<evidence type="ECO:0000256" key="1">
    <source>
        <dbReference type="SAM" id="Phobius"/>
    </source>
</evidence>
<dbReference type="RefSeq" id="WP_317789123.1">
    <property type="nucleotide sequence ID" value="NZ_AP028461.1"/>
</dbReference>
<feature type="transmembrane region" description="Helical" evidence="1">
    <location>
        <begin position="40"/>
        <end position="58"/>
    </location>
</feature>
<keyword evidence="1" id="KW-0812">Transmembrane</keyword>
<keyword evidence="3" id="KW-1185">Reference proteome</keyword>
<accession>A0ABW4ALS0</accession>
<name>A0ABW4ALS0_9ACTN</name>
<keyword evidence="1" id="KW-1133">Transmembrane helix</keyword>
<gene>
    <name evidence="2" type="ORF">ACFQ5G_36730</name>
</gene>
<dbReference type="EMBL" id="JBHTMK010000049">
    <property type="protein sequence ID" value="MFD1370917.1"/>
    <property type="molecule type" value="Genomic_DNA"/>
</dbReference>
<protein>
    <submittedName>
        <fullName evidence="2">Uncharacterized protein</fullName>
    </submittedName>
</protein>
<sequence length="346" mass="37191">MEQLSELLREAKANPPAARYSVEQVVEAGRRRRRRRNGGWAVAAAVAVAAAIGVPQVVTRADGPPPVPAAPTPAPVTTYTFRGYTVDGYVVEDPFILDVGAVVASVERAAGGAKPGVGSLTVYRPGVAPEHPLTGLTAAEPVAGRTAFYRTVSFRTILTWEYADGAYAELATGENTTSKADAYRIAAGLVLGGGAEPRIALRVGYVPTGYRLMETWSTPGEVTPFLKSMTNIMFAPADSQRELLTNPGRMFNRNGSGDRKFHDQLVVGLYPSRATREQMPPNPCDERSCTRVLDDDVSMLTVGGDLPIEEIRKVYESVTVVTDFTDDAGWYRLSEAIPTAAQLSVE</sequence>
<keyword evidence="1" id="KW-0472">Membrane</keyword>
<dbReference type="Proteomes" id="UP001597183">
    <property type="component" value="Unassembled WGS sequence"/>
</dbReference>
<evidence type="ECO:0000313" key="2">
    <source>
        <dbReference type="EMBL" id="MFD1370917.1"/>
    </source>
</evidence>
<proteinExistence type="predicted"/>
<evidence type="ECO:0000313" key="3">
    <source>
        <dbReference type="Proteomes" id="UP001597183"/>
    </source>
</evidence>
<organism evidence="2 3">
    <name type="scientific">Actinoplanes sichuanensis</name>
    <dbReference type="NCBI Taxonomy" id="512349"/>
    <lineage>
        <taxon>Bacteria</taxon>
        <taxon>Bacillati</taxon>
        <taxon>Actinomycetota</taxon>
        <taxon>Actinomycetes</taxon>
        <taxon>Micromonosporales</taxon>
        <taxon>Micromonosporaceae</taxon>
        <taxon>Actinoplanes</taxon>
    </lineage>
</organism>
<reference evidence="3" key="1">
    <citation type="journal article" date="2019" name="Int. J. Syst. Evol. Microbiol.">
        <title>The Global Catalogue of Microorganisms (GCM) 10K type strain sequencing project: providing services to taxonomists for standard genome sequencing and annotation.</title>
        <authorList>
            <consortium name="The Broad Institute Genomics Platform"/>
            <consortium name="The Broad Institute Genome Sequencing Center for Infectious Disease"/>
            <person name="Wu L."/>
            <person name="Ma J."/>
        </authorList>
    </citation>
    <scope>NUCLEOTIDE SEQUENCE [LARGE SCALE GENOMIC DNA]</scope>
    <source>
        <strain evidence="3">CCM 7526</strain>
    </source>
</reference>
<comment type="caution">
    <text evidence="2">The sequence shown here is derived from an EMBL/GenBank/DDBJ whole genome shotgun (WGS) entry which is preliminary data.</text>
</comment>